<accession>A0A8J6NSI0</accession>
<protein>
    <submittedName>
        <fullName evidence="1">Uncharacterized protein</fullName>
    </submittedName>
</protein>
<reference evidence="1 2" key="1">
    <citation type="submission" date="2020-08" db="EMBL/GenBank/DDBJ databases">
        <title>Bridging the membrane lipid divide: bacteria of the FCB group superphylum have the potential to synthesize archaeal ether lipids.</title>
        <authorList>
            <person name="Villanueva L."/>
            <person name="Von Meijenfeldt F.A.B."/>
            <person name="Westbye A.B."/>
            <person name="Yadav S."/>
            <person name="Hopmans E.C."/>
            <person name="Dutilh B.E."/>
            <person name="Sinninghe Damste J.S."/>
        </authorList>
    </citation>
    <scope>NUCLEOTIDE SEQUENCE [LARGE SCALE GENOMIC DNA]</scope>
    <source>
        <strain evidence="1">NIOZ-UU30</strain>
    </source>
</reference>
<feature type="non-terminal residue" evidence="1">
    <location>
        <position position="129"/>
    </location>
</feature>
<dbReference type="AlphaFoldDB" id="A0A8J6NSI0"/>
<organism evidence="1 2">
    <name type="scientific">Candidatus Desulfatibia profunda</name>
    <dbReference type="NCBI Taxonomy" id="2841695"/>
    <lineage>
        <taxon>Bacteria</taxon>
        <taxon>Pseudomonadati</taxon>
        <taxon>Thermodesulfobacteriota</taxon>
        <taxon>Desulfobacteria</taxon>
        <taxon>Desulfobacterales</taxon>
        <taxon>Desulfobacterales incertae sedis</taxon>
        <taxon>Candidatus Desulfatibia</taxon>
    </lineage>
</organism>
<proteinExistence type="predicted"/>
<dbReference type="Proteomes" id="UP000603434">
    <property type="component" value="Unassembled WGS sequence"/>
</dbReference>
<sequence length="129" mass="15031">MPEGPPKWSWQDILHVKPGDPAERGIQPGDRFVKSIERQIEEYAKYLSADGRLTTKLKTQLWRTWGQELLAKARGRNMMRKGILVEADGKRTDQQLGYPYFRRLGWQTKNKPVIVNDSRIVVPLYFDGF</sequence>
<name>A0A8J6NSI0_9BACT</name>
<comment type="caution">
    <text evidence="1">The sequence shown here is derived from an EMBL/GenBank/DDBJ whole genome shotgun (WGS) entry which is preliminary data.</text>
</comment>
<evidence type="ECO:0000313" key="1">
    <source>
        <dbReference type="EMBL" id="MBC8359791.1"/>
    </source>
</evidence>
<gene>
    <name evidence="1" type="ORF">H8E23_00125</name>
</gene>
<dbReference type="EMBL" id="JACNJH010000009">
    <property type="protein sequence ID" value="MBC8359791.1"/>
    <property type="molecule type" value="Genomic_DNA"/>
</dbReference>
<evidence type="ECO:0000313" key="2">
    <source>
        <dbReference type="Proteomes" id="UP000603434"/>
    </source>
</evidence>